<dbReference type="RefSeq" id="WP_165096531.1">
    <property type="nucleotide sequence ID" value="NZ_CP049056.1"/>
</dbReference>
<dbReference type="AlphaFoldDB" id="A0A7L5BZ26"/>
<evidence type="ECO:0000313" key="1">
    <source>
        <dbReference type="EMBL" id="QIE55134.1"/>
    </source>
</evidence>
<gene>
    <name evidence="1" type="ORF">G5B40_06510</name>
</gene>
<protein>
    <submittedName>
        <fullName evidence="1">Uncharacterized protein</fullName>
    </submittedName>
</protein>
<dbReference type="Proteomes" id="UP000503336">
    <property type="component" value="Chromosome"/>
</dbReference>
<proteinExistence type="predicted"/>
<accession>A0A7L5BZ26</accession>
<reference evidence="1 2" key="1">
    <citation type="submission" date="2020-02" db="EMBL/GenBank/DDBJ databases">
        <title>complete genome sequence of Rhodobacteraceae bacterium.</title>
        <authorList>
            <person name="Park J."/>
            <person name="Kim Y.-S."/>
            <person name="Kim K.-H."/>
        </authorList>
    </citation>
    <scope>NUCLEOTIDE SEQUENCE [LARGE SCALE GENOMIC DNA]</scope>
    <source>
        <strain evidence="1 2">RR4-56</strain>
    </source>
</reference>
<keyword evidence="2" id="KW-1185">Reference proteome</keyword>
<dbReference type="EMBL" id="CP049056">
    <property type="protein sequence ID" value="QIE55134.1"/>
    <property type="molecule type" value="Genomic_DNA"/>
</dbReference>
<dbReference type="NCBIfam" id="NF046098">
    <property type="entry name" value="RSP_7527_fam"/>
    <property type="match status" value="1"/>
</dbReference>
<organism evidence="1 2">
    <name type="scientific">Pikeienuella piscinae</name>
    <dbReference type="NCBI Taxonomy" id="2748098"/>
    <lineage>
        <taxon>Bacteria</taxon>
        <taxon>Pseudomonadati</taxon>
        <taxon>Pseudomonadota</taxon>
        <taxon>Alphaproteobacteria</taxon>
        <taxon>Rhodobacterales</taxon>
        <taxon>Paracoccaceae</taxon>
        <taxon>Pikeienuella</taxon>
    </lineage>
</organism>
<dbReference type="KEGG" id="hdh:G5B40_06510"/>
<evidence type="ECO:0000313" key="2">
    <source>
        <dbReference type="Proteomes" id="UP000503336"/>
    </source>
</evidence>
<name>A0A7L5BZ26_9RHOB</name>
<sequence length="55" mass="6325">MTDYNYRTPTEAEIRAIEIRAQRMRAEVTRAGFTAAWGWLRALFTAPVARPVRAD</sequence>
<dbReference type="InterPro" id="IPR058227">
    <property type="entry name" value="RSP_7527-like"/>
</dbReference>